<dbReference type="EC" id="2.3.2.27" evidence="2"/>
<evidence type="ECO:0000259" key="9">
    <source>
        <dbReference type="Pfam" id="PF26192"/>
    </source>
</evidence>
<evidence type="ECO:0000313" key="10">
    <source>
        <dbReference type="EMBL" id="KAL2533657.1"/>
    </source>
</evidence>
<evidence type="ECO:0000256" key="8">
    <source>
        <dbReference type="SAM" id="MobiDB-lite"/>
    </source>
</evidence>
<name>A0ABD1V8J9_9LAMI</name>
<evidence type="ECO:0000256" key="1">
    <source>
        <dbReference type="ARBA" id="ARBA00000900"/>
    </source>
</evidence>
<dbReference type="InterPro" id="IPR058981">
    <property type="entry name" value="MGRN1/RNF157-like_N"/>
</dbReference>
<dbReference type="GO" id="GO:0008270">
    <property type="term" value="F:zinc ion binding"/>
    <property type="evidence" value="ECO:0007669"/>
    <property type="project" value="UniProtKB-KW"/>
</dbReference>
<evidence type="ECO:0000256" key="7">
    <source>
        <dbReference type="ARBA" id="ARBA00022833"/>
    </source>
</evidence>
<keyword evidence="4" id="KW-0479">Metal-binding</keyword>
<accession>A0ABD1V8J9</accession>
<dbReference type="GO" id="GO:0061630">
    <property type="term" value="F:ubiquitin protein ligase activity"/>
    <property type="evidence" value="ECO:0007669"/>
    <property type="project" value="UniProtKB-EC"/>
</dbReference>
<evidence type="ECO:0000256" key="4">
    <source>
        <dbReference type="ARBA" id="ARBA00022723"/>
    </source>
</evidence>
<feature type="compositionally biased region" description="Polar residues" evidence="8">
    <location>
        <begin position="34"/>
        <end position="44"/>
    </location>
</feature>
<proteinExistence type="predicted"/>
<evidence type="ECO:0000256" key="6">
    <source>
        <dbReference type="ARBA" id="ARBA00022786"/>
    </source>
</evidence>
<feature type="compositionally biased region" description="Pro residues" evidence="8">
    <location>
        <begin position="52"/>
        <end position="68"/>
    </location>
</feature>
<dbReference type="Proteomes" id="UP001604336">
    <property type="component" value="Unassembled WGS sequence"/>
</dbReference>
<dbReference type="PANTHER" id="PTHR22996:SF0">
    <property type="entry name" value="RE60872P-RELATED"/>
    <property type="match status" value="1"/>
</dbReference>
<dbReference type="EMBL" id="JBFOLK010000002">
    <property type="protein sequence ID" value="KAL2533657.1"/>
    <property type="molecule type" value="Genomic_DNA"/>
</dbReference>
<organism evidence="10 11">
    <name type="scientific">Abeliophyllum distichum</name>
    <dbReference type="NCBI Taxonomy" id="126358"/>
    <lineage>
        <taxon>Eukaryota</taxon>
        <taxon>Viridiplantae</taxon>
        <taxon>Streptophyta</taxon>
        <taxon>Embryophyta</taxon>
        <taxon>Tracheophyta</taxon>
        <taxon>Spermatophyta</taxon>
        <taxon>Magnoliopsida</taxon>
        <taxon>eudicotyledons</taxon>
        <taxon>Gunneridae</taxon>
        <taxon>Pentapetalae</taxon>
        <taxon>asterids</taxon>
        <taxon>lamiids</taxon>
        <taxon>Lamiales</taxon>
        <taxon>Oleaceae</taxon>
        <taxon>Forsythieae</taxon>
        <taxon>Abeliophyllum</taxon>
    </lineage>
</organism>
<evidence type="ECO:0000256" key="2">
    <source>
        <dbReference type="ARBA" id="ARBA00012483"/>
    </source>
</evidence>
<dbReference type="PANTHER" id="PTHR22996">
    <property type="entry name" value="MAHOGUNIN"/>
    <property type="match status" value="1"/>
</dbReference>
<keyword evidence="6" id="KW-0833">Ubl conjugation pathway</keyword>
<dbReference type="AlphaFoldDB" id="A0ABD1V8J9"/>
<gene>
    <name evidence="10" type="ORF">Adt_07008</name>
</gene>
<reference evidence="11" key="1">
    <citation type="submission" date="2024-07" db="EMBL/GenBank/DDBJ databases">
        <title>Two chromosome-level genome assemblies of Korean endemic species Abeliophyllum distichum and Forsythia ovata (Oleaceae).</title>
        <authorList>
            <person name="Jang H."/>
        </authorList>
    </citation>
    <scope>NUCLEOTIDE SEQUENCE [LARGE SCALE GENOMIC DNA]</scope>
</reference>
<comment type="caution">
    <text evidence="10">The sequence shown here is derived from an EMBL/GenBank/DDBJ whole genome shotgun (WGS) entry which is preliminary data.</text>
</comment>
<keyword evidence="11" id="KW-1185">Reference proteome</keyword>
<evidence type="ECO:0000256" key="3">
    <source>
        <dbReference type="ARBA" id="ARBA00022679"/>
    </source>
</evidence>
<dbReference type="InterPro" id="IPR045194">
    <property type="entry name" value="MGRN1/RNF157-like"/>
</dbReference>
<dbReference type="Pfam" id="PF26192">
    <property type="entry name" value="RNF157-like_N"/>
    <property type="match status" value="1"/>
</dbReference>
<evidence type="ECO:0000256" key="5">
    <source>
        <dbReference type="ARBA" id="ARBA00022771"/>
    </source>
</evidence>
<feature type="compositionally biased region" description="Pro residues" evidence="8">
    <location>
        <begin position="21"/>
        <end position="33"/>
    </location>
</feature>
<keyword evidence="7" id="KW-0862">Zinc</keyword>
<keyword evidence="5" id="KW-0863">Zinc-finger</keyword>
<evidence type="ECO:0000313" key="11">
    <source>
        <dbReference type="Proteomes" id="UP001604336"/>
    </source>
</evidence>
<feature type="domain" description="MGRN1/RNF157-like N-terminal" evidence="9">
    <location>
        <begin position="111"/>
        <end position="143"/>
    </location>
</feature>
<keyword evidence="3" id="KW-0808">Transferase</keyword>
<feature type="region of interest" description="Disordered" evidence="8">
    <location>
        <begin position="1"/>
        <end position="74"/>
    </location>
</feature>
<sequence>MGNIGSSRVHGRRRSSSGLSQPPPPPPPPPPPAQVTQPEITANSYVFEAATPYPPSQYPNPNTPPDYPPAAEEIPVPLPAAANGRFPSELTMQPPQPYVEQQKAITIRNDVNLKKETLRIERDEANPGKFLVAFTFDALVAGRYDQ</sequence>
<protein>
    <recommendedName>
        <fullName evidence="2">RING-type E3 ubiquitin transferase</fullName>
        <ecNumber evidence="2">2.3.2.27</ecNumber>
    </recommendedName>
</protein>
<comment type="catalytic activity">
    <reaction evidence="1">
        <text>S-ubiquitinyl-[E2 ubiquitin-conjugating enzyme]-L-cysteine + [acceptor protein]-L-lysine = [E2 ubiquitin-conjugating enzyme]-L-cysteine + N(6)-ubiquitinyl-[acceptor protein]-L-lysine.</text>
        <dbReference type="EC" id="2.3.2.27"/>
    </reaction>
</comment>